<feature type="compositionally biased region" description="Basic residues" evidence="12">
    <location>
        <begin position="450"/>
        <end position="460"/>
    </location>
</feature>
<evidence type="ECO:0000256" key="7">
    <source>
        <dbReference type="ARBA" id="ARBA00023015"/>
    </source>
</evidence>
<feature type="domain" description="C2H2-type" evidence="13">
    <location>
        <begin position="480"/>
        <end position="508"/>
    </location>
</feature>
<accession>A0A9P0CWQ0</accession>
<dbReference type="FunFam" id="3.30.160.60:FF:000202">
    <property type="entry name" value="Zinc finger protein 574"/>
    <property type="match status" value="1"/>
</dbReference>
<evidence type="ECO:0000256" key="9">
    <source>
        <dbReference type="ARBA" id="ARBA00023163"/>
    </source>
</evidence>
<keyword evidence="6" id="KW-0862">Zinc</keyword>
<sequence>MNILDNFITNVYKIGENGLATSAVKYEMNLNKKDHITKSYFSPINVSFEPKILFRIFNDNKLTLNYQHLEVNETIKCIRLKEGETIPSGKQVLNIPTMIRCQNCETNFPTKYQYQRHQCEFNAEKVVLKSDVSCKEEDGIRVKYVCQFCNKQFVNTSNLTRHQSSHENTQENICEHCNKQFISENRLRIHKENHCKKAGDISKFYRSDVTVWKCKRCHEVFSSPLTANYHVSICKEVIDIEEQQKEFNTLDTSMQVEKNEISTNIDNRDGTVEDKNIEKILTELLLQCEFCNRTYAEKNLLLMHQRKHTTAKNYECVNCFQVFDSYVVAAQHWMKKCSEYVSLFYLPKLTYCEYCDRTFKSHELLYTHKIKKKHYTSKLYLPSCSQNEIQNSGGENCNVEKFVNNKEILNKLIEDVLITLDVPVNKINSYSTEQNKENAEKNEDRDIGEKKKRGRKRKWPKNPCEKTKKLSLEVDEGFKYQCERCVMIFANVSELELHREKEHASNFTCEECGQVLHSAKALTIHSRAHKSLKPYVCETCGRSYSQTSHLWQHMRFHQGIKPFACPHEGCEARYTIRPDLKDHIRKAHTRERPFKCNVCDKCFLTGSVYYQHRLIHTNDRRYACDLCPKRFFRADALNNHRRIHTDERPYPCHVCHREFRQKGDRNKHLRTQHPDTMVV</sequence>
<feature type="region of interest" description="Disordered" evidence="12">
    <location>
        <begin position="433"/>
        <end position="460"/>
    </location>
</feature>
<keyword evidence="7" id="KW-0805">Transcription regulation</keyword>
<evidence type="ECO:0000256" key="5">
    <source>
        <dbReference type="ARBA" id="ARBA00022771"/>
    </source>
</evidence>
<keyword evidence="3" id="KW-0479">Metal-binding</keyword>
<proteinExistence type="inferred from homology"/>
<dbReference type="Gene3D" id="3.30.160.60">
    <property type="entry name" value="Classic Zinc Finger"/>
    <property type="match status" value="8"/>
</dbReference>
<evidence type="ECO:0000256" key="2">
    <source>
        <dbReference type="ARBA" id="ARBA00006991"/>
    </source>
</evidence>
<comment type="similarity">
    <text evidence="2">Belongs to the krueppel C2H2-type zinc-finger protein family.</text>
</comment>
<feature type="domain" description="C2H2-type" evidence="13">
    <location>
        <begin position="535"/>
        <end position="562"/>
    </location>
</feature>
<dbReference type="InterPro" id="IPR013087">
    <property type="entry name" value="Znf_C2H2_type"/>
</dbReference>
<evidence type="ECO:0000256" key="1">
    <source>
        <dbReference type="ARBA" id="ARBA00004123"/>
    </source>
</evidence>
<dbReference type="GO" id="GO:0005634">
    <property type="term" value="C:nucleus"/>
    <property type="evidence" value="ECO:0007669"/>
    <property type="project" value="UniProtKB-SubCell"/>
</dbReference>
<dbReference type="OrthoDB" id="3437960at2759"/>
<dbReference type="PANTHER" id="PTHR24409">
    <property type="entry name" value="ZINC FINGER PROTEIN 142"/>
    <property type="match status" value="1"/>
</dbReference>
<gene>
    <name evidence="14" type="ORF">PSYICH_LOCUS10470</name>
</gene>
<dbReference type="Proteomes" id="UP001153636">
    <property type="component" value="Chromosome 4"/>
</dbReference>
<keyword evidence="15" id="KW-1185">Reference proteome</keyword>
<dbReference type="AlphaFoldDB" id="A0A9P0CWQ0"/>
<feature type="domain" description="C2H2-type" evidence="13">
    <location>
        <begin position="286"/>
        <end position="313"/>
    </location>
</feature>
<feature type="domain" description="C2H2-type" evidence="13">
    <location>
        <begin position="507"/>
        <end position="534"/>
    </location>
</feature>
<dbReference type="PROSITE" id="PS50157">
    <property type="entry name" value="ZINC_FINGER_C2H2_2"/>
    <property type="match status" value="10"/>
</dbReference>
<feature type="domain" description="C2H2-type" evidence="13">
    <location>
        <begin position="650"/>
        <end position="673"/>
    </location>
</feature>
<dbReference type="GO" id="GO:0000981">
    <property type="term" value="F:DNA-binding transcription factor activity, RNA polymerase II-specific"/>
    <property type="evidence" value="ECO:0007669"/>
    <property type="project" value="TreeGrafter"/>
</dbReference>
<feature type="domain" description="C2H2-type" evidence="13">
    <location>
        <begin position="594"/>
        <end position="621"/>
    </location>
</feature>
<dbReference type="GO" id="GO:0032502">
    <property type="term" value="P:developmental process"/>
    <property type="evidence" value="ECO:0007669"/>
    <property type="project" value="UniProtKB-ARBA"/>
</dbReference>
<dbReference type="PANTHER" id="PTHR24409:SF295">
    <property type="entry name" value="AZ2-RELATED"/>
    <property type="match status" value="1"/>
</dbReference>
<dbReference type="InterPro" id="IPR036236">
    <property type="entry name" value="Znf_C2H2_sf"/>
</dbReference>
<dbReference type="Pfam" id="PF00096">
    <property type="entry name" value="zf-C2H2"/>
    <property type="match status" value="4"/>
</dbReference>
<keyword evidence="10" id="KW-0539">Nucleus</keyword>
<dbReference type="SMART" id="SM00355">
    <property type="entry name" value="ZnF_C2H2"/>
    <property type="match status" value="13"/>
</dbReference>
<evidence type="ECO:0000256" key="11">
    <source>
        <dbReference type="PROSITE-ProRule" id="PRU00042"/>
    </source>
</evidence>
<dbReference type="FunFam" id="3.30.160.60:FF:001102">
    <property type="entry name" value="Transcription factor IIIA"/>
    <property type="match status" value="1"/>
</dbReference>
<dbReference type="FunFam" id="3.30.160.60:FF:001370">
    <property type="entry name" value="Zinc finger protein"/>
    <property type="match status" value="1"/>
</dbReference>
<evidence type="ECO:0000256" key="10">
    <source>
        <dbReference type="ARBA" id="ARBA00023242"/>
    </source>
</evidence>
<evidence type="ECO:0000256" key="3">
    <source>
        <dbReference type="ARBA" id="ARBA00022723"/>
    </source>
</evidence>
<reference evidence="14" key="1">
    <citation type="submission" date="2022-01" db="EMBL/GenBank/DDBJ databases">
        <authorList>
            <person name="King R."/>
        </authorList>
    </citation>
    <scope>NUCLEOTIDE SEQUENCE</scope>
</reference>
<dbReference type="PROSITE" id="PS00028">
    <property type="entry name" value="ZINC_FINGER_C2H2_1"/>
    <property type="match status" value="10"/>
</dbReference>
<keyword evidence="8" id="KW-0238">DNA-binding</keyword>
<organism evidence="14 15">
    <name type="scientific">Psylliodes chrysocephalus</name>
    <dbReference type="NCBI Taxonomy" id="3402493"/>
    <lineage>
        <taxon>Eukaryota</taxon>
        <taxon>Metazoa</taxon>
        <taxon>Ecdysozoa</taxon>
        <taxon>Arthropoda</taxon>
        <taxon>Hexapoda</taxon>
        <taxon>Insecta</taxon>
        <taxon>Pterygota</taxon>
        <taxon>Neoptera</taxon>
        <taxon>Endopterygota</taxon>
        <taxon>Coleoptera</taxon>
        <taxon>Polyphaga</taxon>
        <taxon>Cucujiformia</taxon>
        <taxon>Chrysomeloidea</taxon>
        <taxon>Chrysomelidae</taxon>
        <taxon>Galerucinae</taxon>
        <taxon>Alticini</taxon>
        <taxon>Psylliodes</taxon>
    </lineage>
</organism>
<protein>
    <recommendedName>
        <fullName evidence="13">C2H2-type domain-containing protein</fullName>
    </recommendedName>
</protein>
<dbReference type="GO" id="GO:0008270">
    <property type="term" value="F:zinc ion binding"/>
    <property type="evidence" value="ECO:0007669"/>
    <property type="project" value="UniProtKB-KW"/>
</dbReference>
<keyword evidence="9" id="KW-0804">Transcription</keyword>
<comment type="subcellular location">
    <subcellularLocation>
        <location evidence="1">Nucleus</location>
    </subcellularLocation>
</comment>
<evidence type="ECO:0000256" key="6">
    <source>
        <dbReference type="ARBA" id="ARBA00022833"/>
    </source>
</evidence>
<dbReference type="EMBL" id="OV651816">
    <property type="protein sequence ID" value="CAH1109694.1"/>
    <property type="molecule type" value="Genomic_DNA"/>
</dbReference>
<evidence type="ECO:0000256" key="12">
    <source>
        <dbReference type="SAM" id="MobiDB-lite"/>
    </source>
</evidence>
<evidence type="ECO:0000256" key="4">
    <source>
        <dbReference type="ARBA" id="ARBA00022737"/>
    </source>
</evidence>
<evidence type="ECO:0000259" key="13">
    <source>
        <dbReference type="PROSITE" id="PS50157"/>
    </source>
</evidence>
<evidence type="ECO:0000313" key="15">
    <source>
        <dbReference type="Proteomes" id="UP001153636"/>
    </source>
</evidence>
<feature type="domain" description="C2H2-type" evidence="13">
    <location>
        <begin position="563"/>
        <end position="593"/>
    </location>
</feature>
<name>A0A9P0CWQ0_9CUCU</name>
<dbReference type="SUPFAM" id="SSF57667">
    <property type="entry name" value="beta-beta-alpha zinc fingers"/>
    <property type="match status" value="5"/>
</dbReference>
<feature type="domain" description="C2H2-type" evidence="13">
    <location>
        <begin position="144"/>
        <end position="171"/>
    </location>
</feature>
<evidence type="ECO:0000313" key="14">
    <source>
        <dbReference type="EMBL" id="CAH1109694.1"/>
    </source>
</evidence>
<feature type="domain" description="C2H2-type" evidence="13">
    <location>
        <begin position="622"/>
        <end position="649"/>
    </location>
</feature>
<evidence type="ECO:0000256" key="8">
    <source>
        <dbReference type="ARBA" id="ARBA00023125"/>
    </source>
</evidence>
<feature type="domain" description="C2H2-type" evidence="13">
    <location>
        <begin position="172"/>
        <end position="199"/>
    </location>
</feature>
<dbReference type="FunFam" id="3.30.160.60:FF:000446">
    <property type="entry name" value="Zinc finger protein"/>
    <property type="match status" value="2"/>
</dbReference>
<dbReference type="GO" id="GO:0000977">
    <property type="term" value="F:RNA polymerase II transcription regulatory region sequence-specific DNA binding"/>
    <property type="evidence" value="ECO:0007669"/>
    <property type="project" value="TreeGrafter"/>
</dbReference>
<keyword evidence="4" id="KW-0677">Repeat</keyword>
<feature type="compositionally biased region" description="Basic and acidic residues" evidence="12">
    <location>
        <begin position="434"/>
        <end position="449"/>
    </location>
</feature>
<keyword evidence="5 11" id="KW-0863">Zinc-finger</keyword>